<keyword evidence="2" id="KW-1185">Reference proteome</keyword>
<evidence type="ECO:0000313" key="1">
    <source>
        <dbReference type="EMBL" id="MPC28841.1"/>
    </source>
</evidence>
<gene>
    <name evidence="1" type="ORF">E2C01_022052</name>
</gene>
<organism evidence="1 2">
    <name type="scientific">Portunus trituberculatus</name>
    <name type="common">Swimming crab</name>
    <name type="synonym">Neptunus trituberculatus</name>
    <dbReference type="NCBI Taxonomy" id="210409"/>
    <lineage>
        <taxon>Eukaryota</taxon>
        <taxon>Metazoa</taxon>
        <taxon>Ecdysozoa</taxon>
        <taxon>Arthropoda</taxon>
        <taxon>Crustacea</taxon>
        <taxon>Multicrustacea</taxon>
        <taxon>Malacostraca</taxon>
        <taxon>Eumalacostraca</taxon>
        <taxon>Eucarida</taxon>
        <taxon>Decapoda</taxon>
        <taxon>Pleocyemata</taxon>
        <taxon>Brachyura</taxon>
        <taxon>Eubrachyura</taxon>
        <taxon>Portunoidea</taxon>
        <taxon>Portunidae</taxon>
        <taxon>Portuninae</taxon>
        <taxon>Portunus</taxon>
    </lineage>
</organism>
<dbReference type="Proteomes" id="UP000324222">
    <property type="component" value="Unassembled WGS sequence"/>
</dbReference>
<accession>A0A5B7E479</accession>
<dbReference type="EMBL" id="VSRR010001975">
    <property type="protein sequence ID" value="MPC28841.1"/>
    <property type="molecule type" value="Genomic_DNA"/>
</dbReference>
<dbReference type="AlphaFoldDB" id="A0A5B7E479"/>
<proteinExistence type="predicted"/>
<name>A0A5B7E479_PORTR</name>
<protein>
    <submittedName>
        <fullName evidence="1">Uncharacterized protein</fullName>
    </submittedName>
</protein>
<evidence type="ECO:0000313" key="2">
    <source>
        <dbReference type="Proteomes" id="UP000324222"/>
    </source>
</evidence>
<sequence length="107" mass="11923">MTRCHKEACPNVIVGSHTRSGTSVRLTESWTVKAKCGMSGRLTGQVSINYTCPFLFIKKLCSTPSYCINATTLLWLGYNELLEETPGHNAAKDIFHNPLYEFASSYN</sequence>
<comment type="caution">
    <text evidence="1">The sequence shown here is derived from an EMBL/GenBank/DDBJ whole genome shotgun (WGS) entry which is preliminary data.</text>
</comment>
<reference evidence="1 2" key="1">
    <citation type="submission" date="2019-05" db="EMBL/GenBank/DDBJ databases">
        <title>Another draft genome of Portunus trituberculatus and its Hox gene families provides insights of decapod evolution.</title>
        <authorList>
            <person name="Jeong J.-H."/>
            <person name="Song I."/>
            <person name="Kim S."/>
            <person name="Choi T."/>
            <person name="Kim D."/>
            <person name="Ryu S."/>
            <person name="Kim W."/>
        </authorList>
    </citation>
    <scope>NUCLEOTIDE SEQUENCE [LARGE SCALE GENOMIC DNA]</scope>
    <source>
        <tissue evidence="1">Muscle</tissue>
    </source>
</reference>